<keyword evidence="3 6" id="KW-0812">Transmembrane</keyword>
<gene>
    <name evidence="7" type="ORF">TREES_T100020326</name>
</gene>
<dbReference type="PANTHER" id="PTHR16007">
    <property type="entry name" value="EPIDIDYMAL MEMBRANE PROTEIN E9-RELATED"/>
    <property type="match status" value="1"/>
</dbReference>
<protein>
    <submittedName>
        <fullName evidence="7">Transmembrane protein 45A</fullName>
    </submittedName>
</protein>
<feature type="transmembrane region" description="Helical" evidence="6">
    <location>
        <begin position="80"/>
        <end position="102"/>
    </location>
</feature>
<dbReference type="AlphaFoldDB" id="L9L4J8"/>
<organism evidence="7 8">
    <name type="scientific">Tupaia chinensis</name>
    <name type="common">Chinese tree shrew</name>
    <name type="synonym">Tupaia belangeri chinensis</name>
    <dbReference type="NCBI Taxonomy" id="246437"/>
    <lineage>
        <taxon>Eukaryota</taxon>
        <taxon>Metazoa</taxon>
        <taxon>Chordata</taxon>
        <taxon>Craniata</taxon>
        <taxon>Vertebrata</taxon>
        <taxon>Euteleostomi</taxon>
        <taxon>Mammalia</taxon>
        <taxon>Eutheria</taxon>
        <taxon>Euarchontoglires</taxon>
        <taxon>Scandentia</taxon>
        <taxon>Tupaiidae</taxon>
        <taxon>Tupaia</taxon>
    </lineage>
</organism>
<keyword evidence="8" id="KW-1185">Reference proteome</keyword>
<keyword evidence="4 6" id="KW-1133">Transmembrane helix</keyword>
<evidence type="ECO:0000256" key="6">
    <source>
        <dbReference type="SAM" id="Phobius"/>
    </source>
</evidence>
<dbReference type="Pfam" id="PF04819">
    <property type="entry name" value="DUF716"/>
    <property type="match status" value="1"/>
</dbReference>
<dbReference type="STRING" id="246437.L9L4J8"/>
<evidence type="ECO:0000256" key="1">
    <source>
        <dbReference type="ARBA" id="ARBA00004141"/>
    </source>
</evidence>
<evidence type="ECO:0000256" key="2">
    <source>
        <dbReference type="ARBA" id="ARBA00006948"/>
    </source>
</evidence>
<feature type="transmembrane region" description="Helical" evidence="6">
    <location>
        <begin position="114"/>
        <end position="134"/>
    </location>
</feature>
<evidence type="ECO:0000256" key="5">
    <source>
        <dbReference type="ARBA" id="ARBA00023136"/>
    </source>
</evidence>
<dbReference type="PANTHER" id="PTHR16007:SF21">
    <property type="entry name" value="TRANSMEMBRANE PROTEIN 45A"/>
    <property type="match status" value="1"/>
</dbReference>
<dbReference type="Proteomes" id="UP000011518">
    <property type="component" value="Unassembled WGS sequence"/>
</dbReference>
<keyword evidence="5 6" id="KW-0472">Membrane</keyword>
<dbReference type="InParanoid" id="L9L4J8"/>
<dbReference type="InterPro" id="IPR042127">
    <property type="entry name" value="TMEM45"/>
</dbReference>
<evidence type="ECO:0000313" key="8">
    <source>
        <dbReference type="Proteomes" id="UP000011518"/>
    </source>
</evidence>
<feature type="transmembrane region" description="Helical" evidence="6">
    <location>
        <begin position="146"/>
        <end position="172"/>
    </location>
</feature>
<sequence length="204" mass="23634">MGSFRGHALPGIFFFIMGIWWSIKIILKYNCKKQKRTFYLGSKALFHRIEILEGIIVLGMALTGLIFYNHTHGRDMLDIFVHQLLVLVIVLTGLVAFLEFLLRSNVLLELLRASLILLQGSWFWQIAFVLYPLGGHPSWDLLDHDNVFFLTICFCWHYAVNLVIIGVIYAFTTWLVKSRLKRLCPSDVGLLKNAEREQESEDEM</sequence>
<comment type="subcellular location">
    <subcellularLocation>
        <location evidence="1">Membrane</location>
        <topology evidence="1">Multi-pass membrane protein</topology>
    </subcellularLocation>
</comment>
<name>L9L4J8_TUPCH</name>
<reference evidence="8" key="2">
    <citation type="journal article" date="2013" name="Nat. Commun.">
        <title>Genome of the Chinese tree shrew.</title>
        <authorList>
            <person name="Fan Y."/>
            <person name="Huang Z.Y."/>
            <person name="Cao C.C."/>
            <person name="Chen C.S."/>
            <person name="Chen Y.X."/>
            <person name="Fan D.D."/>
            <person name="He J."/>
            <person name="Hou H.L."/>
            <person name="Hu L."/>
            <person name="Hu X.T."/>
            <person name="Jiang X.T."/>
            <person name="Lai R."/>
            <person name="Lang Y.S."/>
            <person name="Liang B."/>
            <person name="Liao S.G."/>
            <person name="Mu D."/>
            <person name="Ma Y.Y."/>
            <person name="Niu Y.Y."/>
            <person name="Sun X.Q."/>
            <person name="Xia J.Q."/>
            <person name="Xiao J."/>
            <person name="Xiong Z.Q."/>
            <person name="Xu L."/>
            <person name="Yang L."/>
            <person name="Zhang Y."/>
            <person name="Zhao W."/>
            <person name="Zhao X.D."/>
            <person name="Zheng Y.T."/>
            <person name="Zhou J.M."/>
            <person name="Zhu Y.B."/>
            <person name="Zhang G.J."/>
            <person name="Wang J."/>
            <person name="Yao Y.G."/>
        </authorList>
    </citation>
    <scope>NUCLEOTIDE SEQUENCE [LARGE SCALE GENOMIC DNA]</scope>
</reference>
<feature type="transmembrane region" description="Helical" evidence="6">
    <location>
        <begin position="51"/>
        <end position="68"/>
    </location>
</feature>
<proteinExistence type="inferred from homology"/>
<dbReference type="GO" id="GO:0016020">
    <property type="term" value="C:membrane"/>
    <property type="evidence" value="ECO:0007669"/>
    <property type="project" value="UniProtKB-SubCell"/>
</dbReference>
<dbReference type="EMBL" id="KB320511">
    <property type="protein sequence ID" value="ELW69971.1"/>
    <property type="molecule type" value="Genomic_DNA"/>
</dbReference>
<dbReference type="FunCoup" id="L9L4J8">
    <property type="interactions" value="61"/>
</dbReference>
<evidence type="ECO:0000256" key="3">
    <source>
        <dbReference type="ARBA" id="ARBA00022692"/>
    </source>
</evidence>
<dbReference type="InterPro" id="IPR006904">
    <property type="entry name" value="DUF716"/>
</dbReference>
<reference evidence="8" key="1">
    <citation type="submission" date="2012-07" db="EMBL/GenBank/DDBJ databases">
        <title>Genome of the Chinese tree shrew, a rising model animal genetically related to primates.</title>
        <authorList>
            <person name="Zhang G."/>
            <person name="Fan Y."/>
            <person name="Yao Y."/>
            <person name="Huang Z."/>
        </authorList>
    </citation>
    <scope>NUCLEOTIDE SEQUENCE [LARGE SCALE GENOMIC DNA]</scope>
</reference>
<evidence type="ECO:0000256" key="4">
    <source>
        <dbReference type="ARBA" id="ARBA00022989"/>
    </source>
</evidence>
<evidence type="ECO:0000313" key="7">
    <source>
        <dbReference type="EMBL" id="ELW69971.1"/>
    </source>
</evidence>
<accession>L9L4J8</accession>
<comment type="similarity">
    <text evidence="2">Belongs to the TMEM45 family.</text>
</comment>
<feature type="transmembrane region" description="Helical" evidence="6">
    <location>
        <begin position="12"/>
        <end position="30"/>
    </location>
</feature>